<sequence length="751" mass="78714">MRFCEVQDSLSSSDEFTLTTGGCRSEVAALVINQFRDLRDVDSNLVEKLGLSTPCLLPVDGLQERVLDDHEGLSLEPLSDNAGISLSDNADISQQLITNNSNIQATAQAAMAGLVVQPDQVSSLLMLSGIWCMPLLRDRVLHILHTEDHFCGSFARPLAAPLTPSTSSSKVADNNSSPAPSRNVQLLLVQVPQVYVLLGQALAFGLDNADGSISGLRENCMSWMWKWRGRLLGHKGTAEVLGRASYAEVCEAIGAISRTELTPVGTLAALDEWKKLSTGLPQTNIGTHWSAPAASVATAVMAAAMGMLWRSFTTAASSTKFSSFLSSPWSEDIMTGLLDHARENMGVEVCINNLLGWPSTPFGSSCEDYPWGMGQDGIKESVQQLKQLLDSYIVRHGTAILRSEFFKSLPEKQKDRIVAMAQGQMRSGVSQPDAAAGLSFLVPTSQVSKPSRATSAKTPSDSSLTIRATVQRTPSLSSRTTTSASSVKSAGSAAHASQLWSLNNKNAVSSADIHDRNRATPSPGKEAPSVDAAKLKTSVGFTQDYRNAASSSLSVVSRSTALHRNAASLSLSIFSKKTAPAPQHWHNSRSSAQSPAPAIQSSQQLVSSSKSQSNAAPLGSRSTTGTTRSALKTASAITPPAALLPAQGRVSSSLPSASQKRSSTCRSGSSGIKGSSGCETEDSVVPPPSTKVVRGTIPSSVMTPTESEGAVDDMHATSSEGASLCTPPSNGAQGGTTAACNGAVGMPVASD</sequence>
<evidence type="ECO:0000256" key="1">
    <source>
        <dbReference type="SAM" id="MobiDB-lite"/>
    </source>
</evidence>
<evidence type="ECO:0000313" key="3">
    <source>
        <dbReference type="Proteomes" id="UP000232323"/>
    </source>
</evidence>
<proteinExistence type="predicted"/>
<feature type="region of interest" description="Disordered" evidence="1">
    <location>
        <begin position="447"/>
        <end position="489"/>
    </location>
</feature>
<keyword evidence="3" id="KW-1185">Reference proteome</keyword>
<feature type="compositionally biased region" description="Polar residues" evidence="1">
    <location>
        <begin position="649"/>
        <end position="666"/>
    </location>
</feature>
<feature type="region of interest" description="Disordered" evidence="1">
    <location>
        <begin position="580"/>
        <end position="733"/>
    </location>
</feature>
<gene>
    <name evidence="2" type="ORF">CEUSTIGMA_g12222.t1</name>
</gene>
<dbReference type="Proteomes" id="UP000232323">
    <property type="component" value="Unassembled WGS sequence"/>
</dbReference>
<feature type="compositionally biased region" description="Low complexity" evidence="1">
    <location>
        <begin position="473"/>
        <end position="489"/>
    </location>
</feature>
<protein>
    <submittedName>
        <fullName evidence="2">Uncharacterized protein</fullName>
    </submittedName>
</protein>
<organism evidence="2 3">
    <name type="scientific">Chlamydomonas eustigma</name>
    <dbReference type="NCBI Taxonomy" id="1157962"/>
    <lineage>
        <taxon>Eukaryota</taxon>
        <taxon>Viridiplantae</taxon>
        <taxon>Chlorophyta</taxon>
        <taxon>core chlorophytes</taxon>
        <taxon>Chlorophyceae</taxon>
        <taxon>CS clade</taxon>
        <taxon>Chlamydomonadales</taxon>
        <taxon>Chlamydomonadaceae</taxon>
        <taxon>Chlamydomonas</taxon>
    </lineage>
</organism>
<feature type="compositionally biased region" description="Polar residues" evidence="1">
    <location>
        <begin position="716"/>
        <end position="733"/>
    </location>
</feature>
<dbReference type="AlphaFoldDB" id="A0A250XP01"/>
<feature type="compositionally biased region" description="Polar residues" evidence="1">
    <location>
        <begin position="447"/>
        <end position="472"/>
    </location>
</feature>
<reference evidence="2 3" key="1">
    <citation type="submission" date="2017-08" db="EMBL/GenBank/DDBJ databases">
        <title>Acidophilic green algal genome provides insights into adaptation to an acidic environment.</title>
        <authorList>
            <person name="Hirooka S."/>
            <person name="Hirose Y."/>
            <person name="Kanesaki Y."/>
            <person name="Higuchi S."/>
            <person name="Fujiwara T."/>
            <person name="Onuma R."/>
            <person name="Era A."/>
            <person name="Ohbayashi R."/>
            <person name="Uzuka A."/>
            <person name="Nozaki H."/>
            <person name="Yoshikawa H."/>
            <person name="Miyagishima S.Y."/>
        </authorList>
    </citation>
    <scope>NUCLEOTIDE SEQUENCE [LARGE SCALE GENOMIC DNA]</scope>
    <source>
        <strain evidence="2 3">NIES-2499</strain>
    </source>
</reference>
<feature type="compositionally biased region" description="Low complexity" evidence="1">
    <location>
        <begin position="667"/>
        <end position="677"/>
    </location>
</feature>
<accession>A0A250XP01</accession>
<feature type="compositionally biased region" description="Low complexity" evidence="1">
    <location>
        <begin position="588"/>
        <end position="629"/>
    </location>
</feature>
<dbReference type="EMBL" id="BEGY01000136">
    <property type="protein sequence ID" value="GAX84801.1"/>
    <property type="molecule type" value="Genomic_DNA"/>
</dbReference>
<comment type="caution">
    <text evidence="2">The sequence shown here is derived from an EMBL/GenBank/DDBJ whole genome shotgun (WGS) entry which is preliminary data.</text>
</comment>
<evidence type="ECO:0000313" key="2">
    <source>
        <dbReference type="EMBL" id="GAX84801.1"/>
    </source>
</evidence>
<feature type="compositionally biased region" description="Polar residues" evidence="1">
    <location>
        <begin position="697"/>
        <end position="706"/>
    </location>
</feature>
<name>A0A250XP01_9CHLO</name>